<evidence type="ECO:0000313" key="3">
    <source>
        <dbReference type="EMBL" id="TWU72295.1"/>
    </source>
</evidence>
<feature type="region of interest" description="Disordered" evidence="1">
    <location>
        <begin position="241"/>
        <end position="365"/>
    </location>
</feature>
<evidence type="ECO:0000256" key="2">
    <source>
        <dbReference type="SAM" id="Phobius"/>
    </source>
</evidence>
<protein>
    <submittedName>
        <fullName evidence="3">Uncharacterized protein</fullName>
    </submittedName>
</protein>
<sequence length="365" mass="38089">MAIATITNPSYAFDELPSLTVNLGALTTTFTPADNCAVLTLVGYFERAAEDYVTAHVTWMRGITCSSYSTARKAITSCFPERWGPAYNNIDTWAGPNAVYPVYSPGLACPKGYVTGCTMVPPNRDATNVVTSSAATVSKWGALAKGETAFGCCPITLIILEKIAPTIVAAQIVLVQGADNSTSSTTNTSLPAKTSSPPREATPPASLSIAAKAVIGAALPLVLIMLLLAGYMLYRRRNRKNKAAASSDQNSNPLGLNKPELDATPSPLGLSLSPGSELDGTPRISALSHGPDSSPDPTRPSELQGSIAARAVGPMCELPGDDQFARTVGEPQGTLGISSSPDDKVSRGALPNRSSKPSARHAKDR</sequence>
<feature type="compositionally biased region" description="Low complexity" evidence="1">
    <location>
        <begin position="265"/>
        <end position="276"/>
    </location>
</feature>
<feature type="region of interest" description="Disordered" evidence="1">
    <location>
        <begin position="180"/>
        <end position="204"/>
    </location>
</feature>
<keyword evidence="2" id="KW-0812">Transmembrane</keyword>
<keyword evidence="2" id="KW-1133">Transmembrane helix</keyword>
<evidence type="ECO:0000313" key="4">
    <source>
        <dbReference type="Proteomes" id="UP000317257"/>
    </source>
</evidence>
<organism evidence="3 4">
    <name type="scientific">Metarhizium rileyi (strain RCEF 4871)</name>
    <name type="common">Nomuraea rileyi</name>
    <dbReference type="NCBI Taxonomy" id="1649241"/>
    <lineage>
        <taxon>Eukaryota</taxon>
        <taxon>Fungi</taxon>
        <taxon>Dikarya</taxon>
        <taxon>Ascomycota</taxon>
        <taxon>Pezizomycotina</taxon>
        <taxon>Sordariomycetes</taxon>
        <taxon>Hypocreomycetidae</taxon>
        <taxon>Hypocreales</taxon>
        <taxon>Clavicipitaceae</taxon>
        <taxon>Metarhizium</taxon>
    </lineage>
</organism>
<comment type="caution">
    <text evidence="3">The sequence shown here is derived from an EMBL/GenBank/DDBJ whole genome shotgun (WGS) entry which is preliminary data.</text>
</comment>
<dbReference type="AlphaFoldDB" id="A0A5C6G307"/>
<evidence type="ECO:0000256" key="1">
    <source>
        <dbReference type="SAM" id="MobiDB-lite"/>
    </source>
</evidence>
<dbReference type="Proteomes" id="UP000317257">
    <property type="component" value="Unassembled WGS sequence"/>
</dbReference>
<dbReference type="EMBL" id="SBHS01000030">
    <property type="protein sequence ID" value="TWU72295.1"/>
    <property type="molecule type" value="Genomic_DNA"/>
</dbReference>
<proteinExistence type="predicted"/>
<feature type="compositionally biased region" description="Low complexity" evidence="1">
    <location>
        <begin position="180"/>
        <end position="189"/>
    </location>
</feature>
<accession>A0A5C6G307</accession>
<keyword evidence="2" id="KW-0472">Membrane</keyword>
<gene>
    <name evidence="3" type="ORF">ED733_003674</name>
</gene>
<name>A0A5C6G307_METRR</name>
<reference evidence="4" key="1">
    <citation type="submission" date="2018-12" db="EMBL/GenBank/DDBJ databases">
        <title>The complete genome of Metarhizium rileyi, a key fungal pathogen of Lepidoptera.</title>
        <authorList>
            <person name="Binneck E."/>
            <person name="Lastra C.C.L."/>
            <person name="Sosa-Gomez D.R."/>
        </authorList>
    </citation>
    <scope>NUCLEOTIDE SEQUENCE [LARGE SCALE GENOMIC DNA]</scope>
    <source>
        <strain evidence="4">Cep018-CH2</strain>
    </source>
</reference>
<feature type="transmembrane region" description="Helical" evidence="2">
    <location>
        <begin position="213"/>
        <end position="234"/>
    </location>
</feature>